<gene>
    <name evidence="1" type="ORF">D917_02177</name>
</gene>
<comment type="caution">
    <text evidence="1">The sequence shown here is derived from an EMBL/GenBank/DDBJ whole genome shotgun (WGS) entry which is preliminary data.</text>
</comment>
<dbReference type="AlphaFoldDB" id="A0A1Y3ELL2"/>
<sequence length="169" mass="19696">LNQKRKLICKFYHLLKQKTNKLAGEGEIFKIIHQFVCKFVQWRGSPVPTDGSTDWNVVQSPAAHVSFRSIRGRTLRVSRCSCRRVNEFVSFHFSKTEANHHHQAPNLLVTFYKFTRQRLVTSVHPTSGWGVAMTTCWSNIITTVEWNNDAFSRLVPVDGRWSFRRCWSL</sequence>
<dbReference type="EMBL" id="LVZM01011970">
    <property type="protein sequence ID" value="OUC44736.1"/>
    <property type="molecule type" value="Genomic_DNA"/>
</dbReference>
<evidence type="ECO:0000313" key="2">
    <source>
        <dbReference type="Proteomes" id="UP000243006"/>
    </source>
</evidence>
<evidence type="ECO:0000313" key="1">
    <source>
        <dbReference type="EMBL" id="OUC44736.1"/>
    </source>
</evidence>
<accession>A0A1Y3ELL2</accession>
<organism evidence="1 2">
    <name type="scientific">Trichinella nativa</name>
    <dbReference type="NCBI Taxonomy" id="6335"/>
    <lineage>
        <taxon>Eukaryota</taxon>
        <taxon>Metazoa</taxon>
        <taxon>Ecdysozoa</taxon>
        <taxon>Nematoda</taxon>
        <taxon>Enoplea</taxon>
        <taxon>Dorylaimia</taxon>
        <taxon>Trichinellida</taxon>
        <taxon>Trichinellidae</taxon>
        <taxon>Trichinella</taxon>
    </lineage>
</organism>
<dbReference type="Proteomes" id="UP000243006">
    <property type="component" value="Unassembled WGS sequence"/>
</dbReference>
<protein>
    <submittedName>
        <fullName evidence="1">Uncharacterized protein</fullName>
    </submittedName>
</protein>
<reference evidence="1 2" key="1">
    <citation type="submission" date="2015-04" db="EMBL/GenBank/DDBJ databases">
        <title>Draft genome of the roundworm Trichinella nativa.</title>
        <authorList>
            <person name="Mitreva M."/>
        </authorList>
    </citation>
    <scope>NUCLEOTIDE SEQUENCE [LARGE SCALE GENOMIC DNA]</scope>
    <source>
        <strain evidence="1 2">ISS45</strain>
    </source>
</reference>
<name>A0A1Y3ELL2_9BILA</name>
<feature type="non-terminal residue" evidence="1">
    <location>
        <position position="1"/>
    </location>
</feature>
<proteinExistence type="predicted"/>